<name>A0A2T5GB29_9BACL</name>
<dbReference type="InterPro" id="IPR027417">
    <property type="entry name" value="P-loop_NTPase"/>
</dbReference>
<dbReference type="PIRSF" id="PIRSF009320">
    <property type="entry name" value="Nuc_binding_HP_1000"/>
    <property type="match status" value="1"/>
</dbReference>
<dbReference type="EMBL" id="PEBW01000001">
    <property type="protein sequence ID" value="PTQ53390.1"/>
    <property type="molecule type" value="Genomic_DNA"/>
</dbReference>
<organism evidence="6 7">
    <name type="scientific">Brockia lithotrophica</name>
    <dbReference type="NCBI Taxonomy" id="933949"/>
    <lineage>
        <taxon>Bacteria</taxon>
        <taxon>Bacillati</taxon>
        <taxon>Bacillota</taxon>
        <taxon>Bacilli</taxon>
        <taxon>Bacillales</taxon>
        <taxon>Bacillales Family X. Incertae Sedis</taxon>
        <taxon>Brockia</taxon>
    </lineage>
</organism>
<comment type="subunit">
    <text evidence="3">Dimerizes in the presence of ATP but not ADP; ATP-binding is required for double-stranded (ds)DNA-binding. Interacts with DnaA.</text>
</comment>
<gene>
    <name evidence="6" type="ORF">BLITH_0470</name>
</gene>
<comment type="catalytic activity">
    <reaction evidence="2">
        <text>ATP + H2O = ADP + phosphate + H(+)</text>
        <dbReference type="Rhea" id="RHEA:13065"/>
        <dbReference type="ChEBI" id="CHEBI:15377"/>
        <dbReference type="ChEBI" id="CHEBI:15378"/>
        <dbReference type="ChEBI" id="CHEBI:30616"/>
        <dbReference type="ChEBI" id="CHEBI:43474"/>
        <dbReference type="ChEBI" id="CHEBI:456216"/>
    </reaction>
</comment>
<dbReference type="CDD" id="cd02042">
    <property type="entry name" value="ParAB_family"/>
    <property type="match status" value="1"/>
</dbReference>
<dbReference type="Proteomes" id="UP000244016">
    <property type="component" value="Unassembled WGS sequence"/>
</dbReference>
<dbReference type="InterPro" id="IPR025669">
    <property type="entry name" value="AAA_dom"/>
</dbReference>
<evidence type="ECO:0000259" key="5">
    <source>
        <dbReference type="Pfam" id="PF13614"/>
    </source>
</evidence>
<feature type="domain" description="AAA" evidence="5">
    <location>
        <begin position="3"/>
        <end position="177"/>
    </location>
</feature>
<evidence type="ECO:0000313" key="6">
    <source>
        <dbReference type="EMBL" id="PTQ53390.1"/>
    </source>
</evidence>
<dbReference type="InterPro" id="IPR050678">
    <property type="entry name" value="DNA_Partitioning_ATPase"/>
</dbReference>
<dbReference type="PANTHER" id="PTHR13696">
    <property type="entry name" value="P-LOOP CONTAINING NUCLEOSIDE TRIPHOSPHATE HYDROLASE"/>
    <property type="match status" value="1"/>
</dbReference>
<comment type="similarity">
    <text evidence="1">Belongs to the ParA family.</text>
</comment>
<dbReference type="Gene3D" id="3.40.50.300">
    <property type="entry name" value="P-loop containing nucleotide triphosphate hydrolases"/>
    <property type="match status" value="1"/>
</dbReference>
<dbReference type="Pfam" id="PF13614">
    <property type="entry name" value="AAA_31"/>
    <property type="match status" value="1"/>
</dbReference>
<reference evidence="6 7" key="1">
    <citation type="submission" date="2017-08" db="EMBL/GenBank/DDBJ databases">
        <title>Burning lignite coal seam in the remote Altai Mountains harbors a hydrogen-driven thermophilic microbial community.</title>
        <authorList>
            <person name="Kadnikov V.V."/>
            <person name="Mardanov A.V."/>
            <person name="Ivasenko D."/>
            <person name="Beletsky A.V."/>
            <person name="Karnachuk O.V."/>
            <person name="Ravin N.V."/>
        </authorList>
    </citation>
    <scope>NUCLEOTIDE SEQUENCE [LARGE SCALE GENOMIC DNA]</scope>
    <source>
        <strain evidence="6">AL31</strain>
    </source>
</reference>
<dbReference type="SUPFAM" id="SSF52540">
    <property type="entry name" value="P-loop containing nucleoside triphosphate hydrolases"/>
    <property type="match status" value="1"/>
</dbReference>
<evidence type="ECO:0000313" key="7">
    <source>
        <dbReference type="Proteomes" id="UP000244016"/>
    </source>
</evidence>
<comment type="caution">
    <text evidence="6">The sequence shown here is derived from an EMBL/GenBank/DDBJ whole genome shotgun (WGS) entry which is preliminary data.</text>
</comment>
<dbReference type="PANTHER" id="PTHR13696:SF52">
    <property type="entry name" value="PARA FAMILY PROTEIN CT_582"/>
    <property type="match status" value="1"/>
</dbReference>
<dbReference type="AlphaFoldDB" id="A0A2T5GB29"/>
<accession>A0A2T5GB29</accession>
<dbReference type="FunFam" id="3.40.50.300:FF:000285">
    <property type="entry name" value="Sporulation initiation inhibitor Soj"/>
    <property type="match status" value="1"/>
</dbReference>
<sequence length="263" mass="28953">MGRVIAIANQKGGVGKTTTAVNLSAALAMLGKRVLLVDMDPQGNATSGVGVSKADVTFDVYDVLINEVPPDKVVRPTAVEGLDVLPSTIQLAGAEIELVPTMSRELRLRRALERIRDAYEFVYIDSPPSLGLLTVNALTAADGVLIPIQCEYYALEGLSQLLNTIRLVQKHLNPQLTVEGVLLTMFDARTNLSIQVVEEVKRYFKEKVYRSIIPRNVRLSEAPSHGLPITVYDPRSKGAEQYIELAREVLEQHEKKVGPWARP</sequence>
<evidence type="ECO:0000256" key="2">
    <source>
        <dbReference type="ARBA" id="ARBA00049360"/>
    </source>
</evidence>
<proteinExistence type="inferred from homology"/>
<protein>
    <recommendedName>
        <fullName evidence="4">Sporulation initiation inhibitor protein Soj</fullName>
    </recommendedName>
</protein>
<evidence type="ECO:0000256" key="1">
    <source>
        <dbReference type="ARBA" id="ARBA00006976"/>
    </source>
</evidence>
<evidence type="ECO:0000256" key="3">
    <source>
        <dbReference type="ARBA" id="ARBA00062323"/>
    </source>
</evidence>
<evidence type="ECO:0000256" key="4">
    <source>
        <dbReference type="ARBA" id="ARBA00071824"/>
    </source>
</evidence>